<proteinExistence type="predicted"/>
<feature type="compositionally biased region" description="Low complexity" evidence="1">
    <location>
        <begin position="8"/>
        <end position="17"/>
    </location>
</feature>
<evidence type="ECO:0000313" key="2">
    <source>
        <dbReference type="EMBL" id="KEQ90675.1"/>
    </source>
</evidence>
<dbReference type="EMBL" id="KL584787">
    <property type="protein sequence ID" value="KEQ90675.1"/>
    <property type="molecule type" value="Genomic_DNA"/>
</dbReference>
<evidence type="ECO:0000256" key="1">
    <source>
        <dbReference type="SAM" id="MobiDB-lite"/>
    </source>
</evidence>
<gene>
    <name evidence="2" type="ORF">AUEXF2481DRAFT_533988</name>
</gene>
<dbReference type="Proteomes" id="UP000030641">
    <property type="component" value="Unassembled WGS sequence"/>
</dbReference>
<protein>
    <submittedName>
        <fullName evidence="2">Uncharacterized protein</fullName>
    </submittedName>
</protein>
<name>A0A074XZ16_AURSE</name>
<accession>A0A074XZ16</accession>
<reference evidence="2 3" key="1">
    <citation type="journal article" date="2014" name="BMC Genomics">
        <title>Genome sequencing of four Aureobasidium pullulans varieties: biotechnological potential, stress tolerance, and description of new species.</title>
        <authorList>
            <person name="Gostin Ar C."/>
            <person name="Ohm R.A."/>
            <person name="Kogej T."/>
            <person name="Sonjak S."/>
            <person name="Turk M."/>
            <person name="Zajc J."/>
            <person name="Zalar P."/>
            <person name="Grube M."/>
            <person name="Sun H."/>
            <person name="Han J."/>
            <person name="Sharma A."/>
            <person name="Chiniquy J."/>
            <person name="Ngan C.Y."/>
            <person name="Lipzen A."/>
            <person name="Barry K."/>
            <person name="Grigoriev I.V."/>
            <person name="Gunde-Cimerman N."/>
        </authorList>
    </citation>
    <scope>NUCLEOTIDE SEQUENCE [LARGE SCALE GENOMIC DNA]</scope>
    <source>
        <strain evidence="2 3">EXF-2481</strain>
    </source>
</reference>
<dbReference type="InParanoid" id="A0A074XZ16"/>
<dbReference type="AlphaFoldDB" id="A0A074XZ16"/>
<dbReference type="HOGENOM" id="CLU_1864741_0_0_1"/>
<dbReference type="STRING" id="1043005.A0A074XZ16"/>
<dbReference type="RefSeq" id="XP_013339179.1">
    <property type="nucleotide sequence ID" value="XM_013483725.1"/>
</dbReference>
<keyword evidence="3" id="KW-1185">Reference proteome</keyword>
<feature type="region of interest" description="Disordered" evidence="1">
    <location>
        <begin position="1"/>
        <end position="21"/>
    </location>
</feature>
<dbReference type="GeneID" id="25368865"/>
<organism evidence="2 3">
    <name type="scientific">Aureobasidium subglaciale (strain EXF-2481)</name>
    <name type="common">Aureobasidium pullulans var. subglaciale</name>
    <dbReference type="NCBI Taxonomy" id="1043005"/>
    <lineage>
        <taxon>Eukaryota</taxon>
        <taxon>Fungi</taxon>
        <taxon>Dikarya</taxon>
        <taxon>Ascomycota</taxon>
        <taxon>Pezizomycotina</taxon>
        <taxon>Dothideomycetes</taxon>
        <taxon>Dothideomycetidae</taxon>
        <taxon>Dothideales</taxon>
        <taxon>Saccotheciaceae</taxon>
        <taxon>Aureobasidium</taxon>
    </lineage>
</organism>
<sequence>MMPGSGFGSTTSGNSSFVPDVSSWSKQEHQSTVIREHHFIIGFDGLLENGELLLVLGRPQEAAALPCLRAHKIKFNGLTLEKQSKMQYKGMSFEDMQKFYPGQKWSIPLRSTNTCLILLGEMLEFVTFVRAPHAQVW</sequence>
<evidence type="ECO:0000313" key="3">
    <source>
        <dbReference type="Proteomes" id="UP000030641"/>
    </source>
</evidence>